<evidence type="ECO:0000256" key="4">
    <source>
        <dbReference type="PROSITE-ProRule" id="PRU01343"/>
    </source>
</evidence>
<protein>
    <recommendedName>
        <fullName evidence="7">GRF-type domain-containing protein</fullName>
    </recommendedName>
</protein>
<evidence type="ECO:0000259" key="7">
    <source>
        <dbReference type="PROSITE" id="PS51999"/>
    </source>
</evidence>
<keyword evidence="5" id="KW-0175">Coiled coil</keyword>
<feature type="domain" description="GRF-type" evidence="7">
    <location>
        <begin position="26"/>
        <end position="70"/>
    </location>
</feature>
<feature type="region of interest" description="Disordered" evidence="6">
    <location>
        <begin position="105"/>
        <end position="220"/>
    </location>
</feature>
<reference evidence="8" key="1">
    <citation type="journal article" date="2023" name="Mol. Phylogenet. Evol.">
        <title>Genome-scale phylogeny and comparative genomics of the fungal order Sordariales.</title>
        <authorList>
            <person name="Hensen N."/>
            <person name="Bonometti L."/>
            <person name="Westerberg I."/>
            <person name="Brannstrom I.O."/>
            <person name="Guillou S."/>
            <person name="Cros-Aarteil S."/>
            <person name="Calhoun S."/>
            <person name="Haridas S."/>
            <person name="Kuo A."/>
            <person name="Mondo S."/>
            <person name="Pangilinan J."/>
            <person name="Riley R."/>
            <person name="LaButti K."/>
            <person name="Andreopoulos B."/>
            <person name="Lipzen A."/>
            <person name="Chen C."/>
            <person name="Yan M."/>
            <person name="Daum C."/>
            <person name="Ng V."/>
            <person name="Clum A."/>
            <person name="Steindorff A."/>
            <person name="Ohm R.A."/>
            <person name="Martin F."/>
            <person name="Silar P."/>
            <person name="Natvig D.O."/>
            <person name="Lalanne C."/>
            <person name="Gautier V."/>
            <person name="Ament-Velasquez S.L."/>
            <person name="Kruys A."/>
            <person name="Hutchinson M.I."/>
            <person name="Powell A.J."/>
            <person name="Barry K."/>
            <person name="Miller A.N."/>
            <person name="Grigoriev I.V."/>
            <person name="Debuchy R."/>
            <person name="Gladieux P."/>
            <person name="Hiltunen Thoren M."/>
            <person name="Johannesson H."/>
        </authorList>
    </citation>
    <scope>NUCLEOTIDE SEQUENCE</scope>
    <source>
        <strain evidence="8">CBS 731.68</strain>
    </source>
</reference>
<dbReference type="GeneID" id="87828633"/>
<name>A0AAN6Z9K2_9PEZI</name>
<evidence type="ECO:0000256" key="3">
    <source>
        <dbReference type="ARBA" id="ARBA00022833"/>
    </source>
</evidence>
<feature type="coiled-coil region" evidence="5">
    <location>
        <begin position="381"/>
        <end position="415"/>
    </location>
</feature>
<accession>A0AAN6Z9K2</accession>
<evidence type="ECO:0000256" key="6">
    <source>
        <dbReference type="SAM" id="MobiDB-lite"/>
    </source>
</evidence>
<dbReference type="GO" id="GO:0008270">
    <property type="term" value="F:zinc ion binding"/>
    <property type="evidence" value="ECO:0007669"/>
    <property type="project" value="UniProtKB-KW"/>
</dbReference>
<dbReference type="Proteomes" id="UP001302602">
    <property type="component" value="Unassembled WGS sequence"/>
</dbReference>
<evidence type="ECO:0000256" key="1">
    <source>
        <dbReference type="ARBA" id="ARBA00022723"/>
    </source>
</evidence>
<dbReference type="PROSITE" id="PS51999">
    <property type="entry name" value="ZF_GRF"/>
    <property type="match status" value="1"/>
</dbReference>
<feature type="region of interest" description="Disordered" evidence="6">
    <location>
        <begin position="236"/>
        <end position="287"/>
    </location>
</feature>
<feature type="compositionally biased region" description="Polar residues" evidence="6">
    <location>
        <begin position="185"/>
        <end position="195"/>
    </location>
</feature>
<sequence length="429" mass="46241">MSVATVTPTQTQRHVLGRFEDDKWHCACDPPEQAAFFQVSKETPNKGRWFYTCHKPRGQQCGFFLWEDKAQAQETLEQRSALSNLGSSSHSLGTANVPVTMSAWSKVQPGSRARPGKEGSSRAETPQSEVASTVISGPLHSPSSSVFPTPRPRQGVFRGNPRIVDHSSSSDDDSDATAGAGRPSSRIQHPAPTTHTSKRKRPAIEGVGRGGTADLSDIDPDDARELVELADWGERLHQAQQSQRSQFSDSPITPSRHATRTGHGGLLTPGTGNSFVAPSEPGGKRLKNAQGLAAPFAPTPTRTQNFIFADAEAAAAAAGGGQGGSSSQGRQQRPPGDDDADITKAVLDLLKAQPVSAAARQAVRERLNRHALIVSGLERGRNDVRDKLKSSKLKIAELQARVVELERERQMRRAVLRNDLEALSEEVED</sequence>
<keyword evidence="9" id="KW-1185">Reference proteome</keyword>
<reference evidence="8" key="2">
    <citation type="submission" date="2023-05" db="EMBL/GenBank/DDBJ databases">
        <authorList>
            <consortium name="Lawrence Berkeley National Laboratory"/>
            <person name="Steindorff A."/>
            <person name="Hensen N."/>
            <person name="Bonometti L."/>
            <person name="Westerberg I."/>
            <person name="Brannstrom I.O."/>
            <person name="Guillou S."/>
            <person name="Cros-Aarteil S."/>
            <person name="Calhoun S."/>
            <person name="Haridas S."/>
            <person name="Kuo A."/>
            <person name="Mondo S."/>
            <person name="Pangilinan J."/>
            <person name="Riley R."/>
            <person name="Labutti K."/>
            <person name="Andreopoulos B."/>
            <person name="Lipzen A."/>
            <person name="Chen C."/>
            <person name="Yanf M."/>
            <person name="Daum C."/>
            <person name="Ng V."/>
            <person name="Clum A."/>
            <person name="Ohm R."/>
            <person name="Martin F."/>
            <person name="Silar P."/>
            <person name="Natvig D."/>
            <person name="Lalanne C."/>
            <person name="Gautier V."/>
            <person name="Ament-Velasquez S.L."/>
            <person name="Kruys A."/>
            <person name="Hutchinson M.I."/>
            <person name="Powell A.J."/>
            <person name="Barry K."/>
            <person name="Miller A.N."/>
            <person name="Grigoriev I.V."/>
            <person name="Debuchy R."/>
            <person name="Gladieux P."/>
            <person name="Thoren M.H."/>
            <person name="Johannesson H."/>
        </authorList>
    </citation>
    <scope>NUCLEOTIDE SEQUENCE</scope>
    <source>
        <strain evidence="8">CBS 731.68</strain>
    </source>
</reference>
<dbReference type="InterPro" id="IPR010666">
    <property type="entry name" value="Znf_GRF"/>
</dbReference>
<dbReference type="Pfam" id="PF06839">
    <property type="entry name" value="Zn_ribbon_GRF"/>
    <property type="match status" value="1"/>
</dbReference>
<evidence type="ECO:0000313" key="8">
    <source>
        <dbReference type="EMBL" id="KAK4129309.1"/>
    </source>
</evidence>
<keyword evidence="2 4" id="KW-0863">Zinc-finger</keyword>
<dbReference type="AlphaFoldDB" id="A0AAN6Z9K2"/>
<feature type="compositionally biased region" description="Polar residues" evidence="6">
    <location>
        <begin position="238"/>
        <end position="253"/>
    </location>
</feature>
<dbReference type="EMBL" id="MU853223">
    <property type="protein sequence ID" value="KAK4129309.1"/>
    <property type="molecule type" value="Genomic_DNA"/>
</dbReference>
<keyword evidence="3" id="KW-0862">Zinc</keyword>
<keyword evidence="1" id="KW-0479">Metal-binding</keyword>
<feature type="compositionally biased region" description="Polar residues" evidence="6">
    <location>
        <begin position="122"/>
        <end position="147"/>
    </location>
</feature>
<gene>
    <name evidence="8" type="ORF">N657DRAFT_639900</name>
</gene>
<evidence type="ECO:0000256" key="2">
    <source>
        <dbReference type="ARBA" id="ARBA00022771"/>
    </source>
</evidence>
<organism evidence="8 9">
    <name type="scientific">Parathielavia appendiculata</name>
    <dbReference type="NCBI Taxonomy" id="2587402"/>
    <lineage>
        <taxon>Eukaryota</taxon>
        <taxon>Fungi</taxon>
        <taxon>Dikarya</taxon>
        <taxon>Ascomycota</taxon>
        <taxon>Pezizomycotina</taxon>
        <taxon>Sordariomycetes</taxon>
        <taxon>Sordariomycetidae</taxon>
        <taxon>Sordariales</taxon>
        <taxon>Chaetomiaceae</taxon>
        <taxon>Parathielavia</taxon>
    </lineage>
</organism>
<dbReference type="RefSeq" id="XP_062653080.1">
    <property type="nucleotide sequence ID" value="XM_062791864.1"/>
</dbReference>
<evidence type="ECO:0000256" key="5">
    <source>
        <dbReference type="SAM" id="Coils"/>
    </source>
</evidence>
<comment type="caution">
    <text evidence="8">The sequence shown here is derived from an EMBL/GenBank/DDBJ whole genome shotgun (WGS) entry which is preliminary data.</text>
</comment>
<proteinExistence type="predicted"/>
<evidence type="ECO:0000313" key="9">
    <source>
        <dbReference type="Proteomes" id="UP001302602"/>
    </source>
</evidence>
<feature type="region of interest" description="Disordered" evidence="6">
    <location>
        <begin position="317"/>
        <end position="340"/>
    </location>
</feature>